<sequence>MSASLFIRLSLFVIGLILSADAVLLLSYRKIHLGIILPLLIGFVFCIYALFYAQIQQWLNQHLKIKKLWRCGWGIFVVWLMTLFAFFAFLILQIKDNQSIPPVKSIIVLGSGIENGQPSAALAKRLDTAAPIAKAQPDALLILTGGLDFGETHTEAAIMANYLQQHYSLPSTQMMLENQSTSTELNLKNSQIILKQHQIHLNNPIVIVTSDFHTLRAKAIAQKQGYSHVYMVSAPTPLLIRYNAWLREYFAYLSGWILNEY</sequence>
<protein>
    <submittedName>
        <fullName evidence="3">YdcF family protein</fullName>
    </submittedName>
</protein>
<dbReference type="AlphaFoldDB" id="A0A3A8EAW5"/>
<feature type="transmembrane region" description="Helical" evidence="1">
    <location>
        <begin position="73"/>
        <end position="92"/>
    </location>
</feature>
<proteinExistence type="predicted"/>
<dbReference type="EMBL" id="RAXU01000016">
    <property type="protein sequence ID" value="RKG32152.1"/>
    <property type="molecule type" value="Genomic_DNA"/>
</dbReference>
<reference evidence="3 4" key="1">
    <citation type="submission" date="2018-09" db="EMBL/GenBank/DDBJ databases">
        <title>The draft genome of Acinetobacter spp. strains.</title>
        <authorList>
            <person name="Qin J."/>
            <person name="Feng Y."/>
            <person name="Zong Z."/>
        </authorList>
    </citation>
    <scope>NUCLEOTIDE SEQUENCE [LARGE SCALE GENOMIC DNA]</scope>
    <source>
        <strain evidence="3 4">WCHAc060096</strain>
    </source>
</reference>
<dbReference type="InterPro" id="IPR003848">
    <property type="entry name" value="DUF218"/>
</dbReference>
<evidence type="ECO:0000259" key="2">
    <source>
        <dbReference type="Pfam" id="PF02698"/>
    </source>
</evidence>
<keyword evidence="1" id="KW-1133">Transmembrane helix</keyword>
<dbReference type="PANTHER" id="PTHR30336">
    <property type="entry name" value="INNER MEMBRANE PROTEIN, PROBABLE PERMEASE"/>
    <property type="match status" value="1"/>
</dbReference>
<name>A0A3A8EAW5_9GAMM</name>
<comment type="caution">
    <text evidence="3">The sequence shown here is derived from an EMBL/GenBank/DDBJ whole genome shotgun (WGS) entry which is preliminary data.</text>
</comment>
<evidence type="ECO:0000256" key="1">
    <source>
        <dbReference type="SAM" id="Phobius"/>
    </source>
</evidence>
<dbReference type="PANTHER" id="PTHR30336:SF20">
    <property type="entry name" value="DUF218 DOMAIN-CONTAINING PROTEIN"/>
    <property type="match status" value="1"/>
</dbReference>
<feature type="transmembrane region" description="Helical" evidence="1">
    <location>
        <begin position="33"/>
        <end position="53"/>
    </location>
</feature>
<dbReference type="Gene3D" id="3.40.50.620">
    <property type="entry name" value="HUPs"/>
    <property type="match status" value="1"/>
</dbReference>
<dbReference type="RefSeq" id="WP_120370748.1">
    <property type="nucleotide sequence ID" value="NZ_RAXU01000016.1"/>
</dbReference>
<evidence type="ECO:0000313" key="4">
    <source>
        <dbReference type="Proteomes" id="UP000269001"/>
    </source>
</evidence>
<gene>
    <name evidence="3" type="ORF">D7V21_12235</name>
</gene>
<dbReference type="Proteomes" id="UP000269001">
    <property type="component" value="Unassembled WGS sequence"/>
</dbReference>
<evidence type="ECO:0000313" key="3">
    <source>
        <dbReference type="EMBL" id="RKG32152.1"/>
    </source>
</evidence>
<keyword evidence="1" id="KW-0472">Membrane</keyword>
<keyword evidence="4" id="KW-1185">Reference proteome</keyword>
<dbReference type="InterPro" id="IPR051599">
    <property type="entry name" value="Cell_Envelope_Assoc"/>
</dbReference>
<dbReference type="CDD" id="cd06259">
    <property type="entry name" value="YdcF-like"/>
    <property type="match status" value="1"/>
</dbReference>
<dbReference type="Pfam" id="PF02698">
    <property type="entry name" value="DUF218"/>
    <property type="match status" value="1"/>
</dbReference>
<keyword evidence="1" id="KW-0812">Transmembrane</keyword>
<dbReference type="InterPro" id="IPR014729">
    <property type="entry name" value="Rossmann-like_a/b/a_fold"/>
</dbReference>
<accession>A0A3A8EAW5</accession>
<feature type="transmembrane region" description="Helical" evidence="1">
    <location>
        <begin position="6"/>
        <end position="26"/>
    </location>
</feature>
<organism evidence="3 4">
    <name type="scientific">Acinetobacter guerrae</name>
    <dbReference type="NCBI Taxonomy" id="1843371"/>
    <lineage>
        <taxon>Bacteria</taxon>
        <taxon>Pseudomonadati</taxon>
        <taxon>Pseudomonadota</taxon>
        <taxon>Gammaproteobacteria</taxon>
        <taxon>Moraxellales</taxon>
        <taxon>Moraxellaceae</taxon>
        <taxon>Acinetobacter</taxon>
    </lineage>
</organism>
<feature type="domain" description="DUF218" evidence="2">
    <location>
        <begin position="105"/>
        <end position="250"/>
    </location>
</feature>
<dbReference type="GO" id="GO:0005886">
    <property type="term" value="C:plasma membrane"/>
    <property type="evidence" value="ECO:0007669"/>
    <property type="project" value="TreeGrafter"/>
</dbReference>